<feature type="compositionally biased region" description="Low complexity" evidence="1">
    <location>
        <begin position="229"/>
        <end position="246"/>
    </location>
</feature>
<feature type="compositionally biased region" description="Polar residues" evidence="1">
    <location>
        <begin position="215"/>
        <end position="225"/>
    </location>
</feature>
<dbReference type="GO" id="GO:0008010">
    <property type="term" value="F:structural constituent of chitin-based larval cuticle"/>
    <property type="evidence" value="ECO:0007669"/>
    <property type="project" value="TreeGrafter"/>
</dbReference>
<feature type="domain" description="DUF243" evidence="2">
    <location>
        <begin position="76"/>
        <end position="175"/>
    </location>
</feature>
<dbReference type="STRING" id="36166.T1H491"/>
<keyword evidence="4" id="KW-1185">Reference proteome</keyword>
<dbReference type="Proteomes" id="UP000015102">
    <property type="component" value="Unassembled WGS sequence"/>
</dbReference>
<dbReference type="SMART" id="SM00690">
    <property type="entry name" value="DM5"/>
    <property type="match status" value="1"/>
</dbReference>
<dbReference type="AlphaFoldDB" id="T1H491"/>
<dbReference type="PANTHER" id="PTHR31927:SF2">
    <property type="entry name" value="FI07246P-RELATED"/>
    <property type="match status" value="1"/>
</dbReference>
<evidence type="ECO:0000256" key="1">
    <source>
        <dbReference type="SAM" id="MobiDB-lite"/>
    </source>
</evidence>
<dbReference type="OMA" id="QPQAVYQ"/>
<dbReference type="Pfam" id="PF03103">
    <property type="entry name" value="DUF243"/>
    <property type="match status" value="1"/>
</dbReference>
<dbReference type="GO" id="GO:0040003">
    <property type="term" value="P:chitin-based cuticle development"/>
    <property type="evidence" value="ECO:0007669"/>
    <property type="project" value="TreeGrafter"/>
</dbReference>
<reference evidence="4" key="1">
    <citation type="submission" date="2013-02" db="EMBL/GenBank/DDBJ databases">
        <authorList>
            <person name="Hughes D."/>
        </authorList>
    </citation>
    <scope>NUCLEOTIDE SEQUENCE</scope>
    <source>
        <strain>Durham</strain>
        <strain evidence="4">NC isolate 2 -- Noor lab</strain>
    </source>
</reference>
<evidence type="ECO:0000259" key="2">
    <source>
        <dbReference type="SMART" id="SM00690"/>
    </source>
</evidence>
<dbReference type="HOGENOM" id="CLU_051251_1_0_1"/>
<dbReference type="InterPro" id="IPR004145">
    <property type="entry name" value="DUF243"/>
</dbReference>
<reference evidence="3" key="2">
    <citation type="submission" date="2015-06" db="UniProtKB">
        <authorList>
            <consortium name="EnsemblMetazoa"/>
        </authorList>
    </citation>
    <scope>IDENTIFICATION</scope>
</reference>
<dbReference type="PANTHER" id="PTHR31927">
    <property type="entry name" value="FI07246P-RELATED-RELATED"/>
    <property type="match status" value="1"/>
</dbReference>
<dbReference type="GO" id="GO:0062129">
    <property type="term" value="C:chitin-based extracellular matrix"/>
    <property type="evidence" value="ECO:0007669"/>
    <property type="project" value="TreeGrafter"/>
</dbReference>
<feature type="region of interest" description="Disordered" evidence="1">
    <location>
        <begin position="215"/>
        <end position="253"/>
    </location>
</feature>
<organism evidence="3 4">
    <name type="scientific">Megaselia scalaris</name>
    <name type="common">Humpbacked fly</name>
    <name type="synonym">Phora scalaris</name>
    <dbReference type="NCBI Taxonomy" id="36166"/>
    <lineage>
        <taxon>Eukaryota</taxon>
        <taxon>Metazoa</taxon>
        <taxon>Ecdysozoa</taxon>
        <taxon>Arthropoda</taxon>
        <taxon>Hexapoda</taxon>
        <taxon>Insecta</taxon>
        <taxon>Pterygota</taxon>
        <taxon>Neoptera</taxon>
        <taxon>Endopterygota</taxon>
        <taxon>Diptera</taxon>
        <taxon>Brachycera</taxon>
        <taxon>Muscomorpha</taxon>
        <taxon>Platypezoidea</taxon>
        <taxon>Phoridae</taxon>
        <taxon>Megaseliini</taxon>
        <taxon>Megaselia</taxon>
    </lineage>
</organism>
<dbReference type="EMBL" id="CAQQ02381754">
    <property type="status" value="NOT_ANNOTATED_CDS"/>
    <property type="molecule type" value="Genomic_DNA"/>
</dbReference>
<dbReference type="EnsemblMetazoa" id="MESCA011095-RA">
    <property type="protein sequence ID" value="MESCA011095-PA"/>
    <property type="gene ID" value="MESCA011095"/>
</dbReference>
<protein>
    <recommendedName>
        <fullName evidence="2">DUF243 domain-containing protein</fullName>
    </recommendedName>
</protein>
<sequence length="253" mass="27447">MRGFIFEFVCHFIGFTTRIQLPTHQSTSFGGGSFVSTGSSGNFVANTASSGYIAPTNAGISSYSSGHQQQSQVKEAIVSKRFFIHSAPEEHDDDYKEKTISVGTPRKNYNVVFIKAPHKTNKGGKIKIVPATNEEKTVIYVLNKKTDASDIQAEVQEVVQTTHKPEVFFIKYKTPEEAHHAQQQIQAQYDALGGSTQVTDEGIAPVSSVIGSLGQNSHAEASSGPNYEHSASSHHIQSGGHQSGNGYLPPNFY</sequence>
<name>T1H491_MEGSC</name>
<accession>T1H491</accession>
<evidence type="ECO:0000313" key="4">
    <source>
        <dbReference type="Proteomes" id="UP000015102"/>
    </source>
</evidence>
<proteinExistence type="predicted"/>
<evidence type="ECO:0000313" key="3">
    <source>
        <dbReference type="EnsemblMetazoa" id="MESCA011095-PA"/>
    </source>
</evidence>